<evidence type="ECO:0000313" key="1">
    <source>
        <dbReference type="EMBL" id="MBL1410401.1"/>
    </source>
</evidence>
<accession>A0ABS1R6S0</accession>
<reference evidence="1 2" key="1">
    <citation type="submission" date="2021-01" db="EMBL/GenBank/DDBJ databases">
        <title>C459-1 draft genome sequence.</title>
        <authorList>
            <person name="Zhang X.-F."/>
        </authorList>
    </citation>
    <scope>NUCLEOTIDE SEQUENCE [LARGE SCALE GENOMIC DNA]</scope>
    <source>
        <strain evidence="2">C459-1</strain>
    </source>
</reference>
<name>A0ABS1R6S0_9SPHI</name>
<dbReference type="Proteomes" id="UP000625283">
    <property type="component" value="Unassembled WGS sequence"/>
</dbReference>
<dbReference type="RefSeq" id="WP_202104096.1">
    <property type="nucleotide sequence ID" value="NZ_JAERTY010000009.1"/>
</dbReference>
<organism evidence="1 2">
    <name type="scientific">Sphingobacterium faecale</name>
    <dbReference type="NCBI Taxonomy" id="2803775"/>
    <lineage>
        <taxon>Bacteria</taxon>
        <taxon>Pseudomonadati</taxon>
        <taxon>Bacteroidota</taxon>
        <taxon>Sphingobacteriia</taxon>
        <taxon>Sphingobacteriales</taxon>
        <taxon>Sphingobacteriaceae</taxon>
        <taxon>Sphingobacterium</taxon>
    </lineage>
</organism>
<protein>
    <submittedName>
        <fullName evidence="1">Uncharacterized protein</fullName>
    </submittedName>
</protein>
<proteinExistence type="predicted"/>
<sequence>MKRKPRLIIRPQDVSIIMSMSYKQASRRYNQAKDALGRLPHQELTFKEFADYFGLDVEDIYNQLR</sequence>
<comment type="caution">
    <text evidence="1">The sequence shown here is derived from an EMBL/GenBank/DDBJ whole genome shotgun (WGS) entry which is preliminary data.</text>
</comment>
<evidence type="ECO:0000313" key="2">
    <source>
        <dbReference type="Proteomes" id="UP000625283"/>
    </source>
</evidence>
<dbReference type="EMBL" id="JAERTY010000009">
    <property type="protein sequence ID" value="MBL1410401.1"/>
    <property type="molecule type" value="Genomic_DNA"/>
</dbReference>
<gene>
    <name evidence="1" type="ORF">JKG61_16715</name>
</gene>
<keyword evidence="2" id="KW-1185">Reference proteome</keyword>